<evidence type="ECO:0008006" key="3">
    <source>
        <dbReference type="Google" id="ProtNLM"/>
    </source>
</evidence>
<gene>
    <name evidence="1" type="ORF">Ccrd_010567</name>
</gene>
<dbReference type="Proteomes" id="UP000243975">
    <property type="component" value="Unassembled WGS sequence"/>
</dbReference>
<comment type="caution">
    <text evidence="1">The sequence shown here is derived from an EMBL/GenBank/DDBJ whole genome shotgun (WGS) entry which is preliminary data.</text>
</comment>
<keyword evidence="2" id="KW-1185">Reference proteome</keyword>
<dbReference type="AlphaFoldDB" id="A0A118K6Q6"/>
<sequence length="104" mass="12295">MNEIKVYCYFDVMDILQNKQIKIDSFSCKHHCNVMYWECIQGMKTITKYTTEFLRLSKCIEIVETEGQKVVRYINGLKGSLQNKIGLHDVWTITKAFSLIIKFF</sequence>
<dbReference type="EMBL" id="LEKV01000949">
    <property type="protein sequence ID" value="KVI11027.1"/>
    <property type="molecule type" value="Genomic_DNA"/>
</dbReference>
<protein>
    <recommendedName>
        <fullName evidence="3">Retrotransposon gag domain-containing protein</fullName>
    </recommendedName>
</protein>
<name>A0A118K6Q6_CYNCS</name>
<evidence type="ECO:0000313" key="2">
    <source>
        <dbReference type="Proteomes" id="UP000243975"/>
    </source>
</evidence>
<dbReference type="Gramene" id="KVI11027">
    <property type="protein sequence ID" value="KVI11027"/>
    <property type="gene ID" value="Ccrd_010567"/>
</dbReference>
<proteinExistence type="predicted"/>
<accession>A0A118K6Q6</accession>
<reference evidence="1 2" key="1">
    <citation type="journal article" date="2016" name="Sci. Rep.">
        <title>The genome sequence of the outbreeding globe artichoke constructed de novo incorporating a phase-aware low-pass sequencing strategy of F1 progeny.</title>
        <authorList>
            <person name="Scaglione D."/>
            <person name="Reyes-Chin-Wo S."/>
            <person name="Acquadro A."/>
            <person name="Froenicke L."/>
            <person name="Portis E."/>
            <person name="Beitel C."/>
            <person name="Tirone M."/>
            <person name="Mauro R."/>
            <person name="Lo Monaco A."/>
            <person name="Mauromicale G."/>
            <person name="Faccioli P."/>
            <person name="Cattivelli L."/>
            <person name="Rieseberg L."/>
            <person name="Michelmore R."/>
            <person name="Lanteri S."/>
        </authorList>
    </citation>
    <scope>NUCLEOTIDE SEQUENCE [LARGE SCALE GENOMIC DNA]</scope>
    <source>
        <strain evidence="1">2C</strain>
    </source>
</reference>
<evidence type="ECO:0000313" key="1">
    <source>
        <dbReference type="EMBL" id="KVI11027.1"/>
    </source>
</evidence>
<organism evidence="1 2">
    <name type="scientific">Cynara cardunculus var. scolymus</name>
    <name type="common">Globe artichoke</name>
    <name type="synonym">Cynara scolymus</name>
    <dbReference type="NCBI Taxonomy" id="59895"/>
    <lineage>
        <taxon>Eukaryota</taxon>
        <taxon>Viridiplantae</taxon>
        <taxon>Streptophyta</taxon>
        <taxon>Embryophyta</taxon>
        <taxon>Tracheophyta</taxon>
        <taxon>Spermatophyta</taxon>
        <taxon>Magnoliopsida</taxon>
        <taxon>eudicotyledons</taxon>
        <taxon>Gunneridae</taxon>
        <taxon>Pentapetalae</taxon>
        <taxon>asterids</taxon>
        <taxon>campanulids</taxon>
        <taxon>Asterales</taxon>
        <taxon>Asteraceae</taxon>
        <taxon>Carduoideae</taxon>
        <taxon>Cardueae</taxon>
        <taxon>Carduinae</taxon>
        <taxon>Cynara</taxon>
    </lineage>
</organism>